<dbReference type="Proteomes" id="UP000298416">
    <property type="component" value="Unassembled WGS sequence"/>
</dbReference>
<evidence type="ECO:0000313" key="1">
    <source>
        <dbReference type="EMBL" id="KAG6404942.1"/>
    </source>
</evidence>
<comment type="caution">
    <text evidence="1">The sequence shown here is derived from an EMBL/GenBank/DDBJ whole genome shotgun (WGS) entry which is preliminary data.</text>
</comment>
<reference evidence="1" key="2">
    <citation type="submission" date="2020-08" db="EMBL/GenBank/DDBJ databases">
        <title>Plant Genome Project.</title>
        <authorList>
            <person name="Zhang R.-G."/>
        </authorList>
    </citation>
    <scope>NUCLEOTIDE SEQUENCE</scope>
    <source>
        <strain evidence="1">Huo1</strain>
        <tissue evidence="1">Leaf</tissue>
    </source>
</reference>
<name>A0A8X8ZH98_SALSN</name>
<gene>
    <name evidence="1" type="ORF">SASPL_132519</name>
</gene>
<proteinExistence type="predicted"/>
<protein>
    <submittedName>
        <fullName evidence="1">Uncharacterized protein</fullName>
    </submittedName>
</protein>
<sequence length="153" mass="17245">MWMNDVEISTKVVNQPLHHIDFPHLSIKFNFSFHTKYYDYLINIDSSSSRAKPRLLPSISAKRTTTATAIFRERLSYDAVKKAITDHIGRDKHLRGLLTKRAWENVVNAIGVNGTVPKYVELNVDLKDPPTLVSCEFLTVSGGLLTASDEDSL</sequence>
<evidence type="ECO:0000313" key="2">
    <source>
        <dbReference type="Proteomes" id="UP000298416"/>
    </source>
</evidence>
<dbReference type="AlphaFoldDB" id="A0A8X8ZH98"/>
<dbReference type="EMBL" id="PNBA02000012">
    <property type="protein sequence ID" value="KAG6404942.1"/>
    <property type="molecule type" value="Genomic_DNA"/>
</dbReference>
<reference evidence="1" key="1">
    <citation type="submission" date="2018-01" db="EMBL/GenBank/DDBJ databases">
        <authorList>
            <person name="Mao J.F."/>
        </authorList>
    </citation>
    <scope>NUCLEOTIDE SEQUENCE</scope>
    <source>
        <strain evidence="1">Huo1</strain>
        <tissue evidence="1">Leaf</tissue>
    </source>
</reference>
<accession>A0A8X8ZH98</accession>
<organism evidence="1">
    <name type="scientific">Salvia splendens</name>
    <name type="common">Scarlet sage</name>
    <dbReference type="NCBI Taxonomy" id="180675"/>
    <lineage>
        <taxon>Eukaryota</taxon>
        <taxon>Viridiplantae</taxon>
        <taxon>Streptophyta</taxon>
        <taxon>Embryophyta</taxon>
        <taxon>Tracheophyta</taxon>
        <taxon>Spermatophyta</taxon>
        <taxon>Magnoliopsida</taxon>
        <taxon>eudicotyledons</taxon>
        <taxon>Gunneridae</taxon>
        <taxon>Pentapetalae</taxon>
        <taxon>asterids</taxon>
        <taxon>lamiids</taxon>
        <taxon>Lamiales</taxon>
        <taxon>Lamiaceae</taxon>
        <taxon>Nepetoideae</taxon>
        <taxon>Mentheae</taxon>
        <taxon>Salviinae</taxon>
        <taxon>Salvia</taxon>
        <taxon>Salvia subgen. Calosphace</taxon>
        <taxon>core Calosphace</taxon>
    </lineage>
</organism>
<keyword evidence="2" id="KW-1185">Reference proteome</keyword>